<evidence type="ECO:0000256" key="1">
    <source>
        <dbReference type="ARBA" id="ARBA00004141"/>
    </source>
</evidence>
<evidence type="ECO:0000256" key="2">
    <source>
        <dbReference type="ARBA" id="ARBA00007524"/>
    </source>
</evidence>
<comment type="subcellular location">
    <subcellularLocation>
        <location evidence="1">Membrane</location>
        <topology evidence="1">Multi-pass membrane protein</topology>
    </subcellularLocation>
</comment>
<dbReference type="PANTHER" id="PTHR10057:SF0">
    <property type="entry name" value="TRANSLOCATOR PROTEIN"/>
    <property type="match status" value="1"/>
</dbReference>
<dbReference type="InterPro" id="IPR038330">
    <property type="entry name" value="TspO/MBR-related_sf"/>
</dbReference>
<gene>
    <name evidence="7" type="ORF">C7H52_08585</name>
</gene>
<protein>
    <submittedName>
        <fullName evidence="7">TspO protein</fullName>
    </submittedName>
</protein>
<evidence type="ECO:0000256" key="4">
    <source>
        <dbReference type="ARBA" id="ARBA00022989"/>
    </source>
</evidence>
<keyword evidence="5 6" id="KW-0472">Membrane</keyword>
<dbReference type="RefSeq" id="WP_106463486.1">
    <property type="nucleotide sequence ID" value="NZ_PXOQ01000009.1"/>
</dbReference>
<evidence type="ECO:0000313" key="7">
    <source>
        <dbReference type="EMBL" id="PSG88348.1"/>
    </source>
</evidence>
<proteinExistence type="inferred from homology"/>
<dbReference type="Proteomes" id="UP000238426">
    <property type="component" value="Unassembled WGS sequence"/>
</dbReference>
<dbReference type="CDD" id="cd15904">
    <property type="entry name" value="TSPO_MBR"/>
    <property type="match status" value="1"/>
</dbReference>
<feature type="transmembrane region" description="Helical" evidence="6">
    <location>
        <begin position="7"/>
        <end position="26"/>
    </location>
</feature>
<evidence type="ECO:0000313" key="8">
    <source>
        <dbReference type="Proteomes" id="UP000238426"/>
    </source>
</evidence>
<name>A0A2T1N913_9FLAO</name>
<keyword evidence="4 6" id="KW-1133">Transmembrane helix</keyword>
<feature type="transmembrane region" description="Helical" evidence="6">
    <location>
        <begin position="76"/>
        <end position="93"/>
    </location>
</feature>
<feature type="transmembrane region" description="Helical" evidence="6">
    <location>
        <begin position="46"/>
        <end position="64"/>
    </location>
</feature>
<dbReference type="GO" id="GO:0016020">
    <property type="term" value="C:membrane"/>
    <property type="evidence" value="ECO:0007669"/>
    <property type="project" value="UniProtKB-SubCell"/>
</dbReference>
<evidence type="ECO:0000256" key="3">
    <source>
        <dbReference type="ARBA" id="ARBA00022692"/>
    </source>
</evidence>
<feature type="transmembrane region" description="Helical" evidence="6">
    <location>
        <begin position="131"/>
        <end position="151"/>
    </location>
</feature>
<dbReference type="OrthoDB" id="9795496at2"/>
<comment type="similarity">
    <text evidence="2">Belongs to the TspO/BZRP family.</text>
</comment>
<dbReference type="PANTHER" id="PTHR10057">
    <property type="entry name" value="PERIPHERAL-TYPE BENZODIAZEPINE RECEPTOR"/>
    <property type="match status" value="1"/>
</dbReference>
<dbReference type="EMBL" id="PXOQ01000009">
    <property type="protein sequence ID" value="PSG88348.1"/>
    <property type="molecule type" value="Genomic_DNA"/>
</dbReference>
<reference evidence="7 8" key="1">
    <citation type="submission" date="2018-03" db="EMBL/GenBank/DDBJ databases">
        <title>Mesoflavibacter sp. HG37 and Mesoflavibacter sp. HG96 sp.nov., two marine bacteria isolated from seawater of Western Pacific Ocean.</title>
        <authorList>
            <person name="Cheng H."/>
            <person name="Wu Y.-H."/>
            <person name="Guo L.-L."/>
            <person name="Xu X.-W."/>
        </authorList>
    </citation>
    <scope>NUCLEOTIDE SEQUENCE [LARGE SCALE GENOMIC DNA]</scope>
    <source>
        <strain evidence="7 8">KCTC 32269</strain>
    </source>
</reference>
<feature type="transmembrane region" description="Helical" evidence="6">
    <location>
        <begin position="99"/>
        <end position="119"/>
    </location>
</feature>
<dbReference type="FunFam" id="1.20.1260.100:FF:000001">
    <property type="entry name" value="translocator protein 2"/>
    <property type="match status" value="1"/>
</dbReference>
<dbReference type="AlphaFoldDB" id="A0A2T1N913"/>
<dbReference type="InterPro" id="IPR004307">
    <property type="entry name" value="TspO_MBR"/>
</dbReference>
<evidence type="ECO:0000256" key="5">
    <source>
        <dbReference type="ARBA" id="ARBA00023136"/>
    </source>
</evidence>
<accession>A0A2T1N913</accession>
<dbReference type="Pfam" id="PF03073">
    <property type="entry name" value="TspO_MBR"/>
    <property type="match status" value="1"/>
</dbReference>
<dbReference type="Gene3D" id="1.20.1260.100">
    <property type="entry name" value="TspO/MBR protein"/>
    <property type="match status" value="1"/>
</dbReference>
<comment type="caution">
    <text evidence="7">The sequence shown here is derived from an EMBL/GenBank/DDBJ whole genome shotgun (WGS) entry which is preliminary data.</text>
</comment>
<organism evidence="7 8">
    <name type="scientific">Aurantibacter aestuarii</name>
    <dbReference type="NCBI Taxonomy" id="1266046"/>
    <lineage>
        <taxon>Bacteria</taxon>
        <taxon>Pseudomonadati</taxon>
        <taxon>Bacteroidota</taxon>
        <taxon>Flavobacteriia</taxon>
        <taxon>Flavobacteriales</taxon>
        <taxon>Flavobacteriaceae</taxon>
        <taxon>Aurantibacter</taxon>
    </lineage>
</organism>
<sequence>MKKLKLFIFFLLINFGGLALGSWLMGSGATSSWYLELNKAPWTPPGWVFGAAWTTIMLFFSIYLAQIFSYHPTKKLKIVFTIQVFLNIIWNYIFFNQHLISLGLITIILLTVLLFYMFFAFKHYNKFTKGLLLPCMVWLVIASSLNAYILIYN</sequence>
<evidence type="ECO:0000256" key="6">
    <source>
        <dbReference type="SAM" id="Phobius"/>
    </source>
</evidence>
<keyword evidence="8" id="KW-1185">Reference proteome</keyword>
<keyword evidence="3 6" id="KW-0812">Transmembrane</keyword>
<dbReference type="PIRSF" id="PIRSF005859">
    <property type="entry name" value="PBR"/>
    <property type="match status" value="1"/>
</dbReference>
<dbReference type="GO" id="GO:0033013">
    <property type="term" value="P:tetrapyrrole metabolic process"/>
    <property type="evidence" value="ECO:0007669"/>
    <property type="project" value="UniProtKB-ARBA"/>
</dbReference>